<reference evidence="5" key="1">
    <citation type="submission" date="2022-07" db="EMBL/GenBank/DDBJ databases">
        <title>Marinobacter iranensis a new bacterium isolate from a hipersaline lake in Iran.</title>
        <authorList>
            <person name="Mohammad A.M.A."/>
            <person name="Cristina S.-P."/>
            <person name="Antonio V."/>
        </authorList>
    </citation>
    <scope>NUCLEOTIDE SEQUENCE</scope>
    <source>
        <strain evidence="5">71-i</strain>
    </source>
</reference>
<proteinExistence type="inferred from homology"/>
<dbReference type="SUPFAM" id="SSF48452">
    <property type="entry name" value="TPR-like"/>
    <property type="match status" value="1"/>
</dbReference>
<evidence type="ECO:0000313" key="6">
    <source>
        <dbReference type="Proteomes" id="UP001143391"/>
    </source>
</evidence>
<organism evidence="5 6">
    <name type="scientific">Marinobacter iranensis</name>
    <dbReference type="NCBI Taxonomy" id="2962607"/>
    <lineage>
        <taxon>Bacteria</taxon>
        <taxon>Pseudomonadati</taxon>
        <taxon>Pseudomonadota</taxon>
        <taxon>Gammaproteobacteria</taxon>
        <taxon>Pseudomonadales</taxon>
        <taxon>Marinobacteraceae</taxon>
        <taxon>Marinobacter</taxon>
    </lineage>
</organism>
<dbReference type="CDD" id="cd05804">
    <property type="entry name" value="StaR_like"/>
    <property type="match status" value="1"/>
</dbReference>
<evidence type="ECO:0000313" key="5">
    <source>
        <dbReference type="EMBL" id="MDF0750526.1"/>
    </source>
</evidence>
<evidence type="ECO:0000256" key="1">
    <source>
        <dbReference type="ARBA" id="ARBA00005857"/>
    </source>
</evidence>
<dbReference type="InterPro" id="IPR011990">
    <property type="entry name" value="TPR-like_helical_dom_sf"/>
</dbReference>
<dbReference type="PANTHER" id="PTHR16263:SF4">
    <property type="entry name" value="TETRATRICOPEPTIDE REPEAT PROTEIN 38"/>
    <property type="match status" value="1"/>
</dbReference>
<keyword evidence="6" id="KW-1185">Reference proteome</keyword>
<evidence type="ECO:0000256" key="4">
    <source>
        <dbReference type="ARBA" id="ARBA00022803"/>
    </source>
</evidence>
<dbReference type="Proteomes" id="UP001143391">
    <property type="component" value="Unassembled WGS sequence"/>
</dbReference>
<sequence>MLTDRQGNALQGANAQSADFYSQALEAFNVYRNDPVALIDQAIAHSPDFAMARIFKAYVLGLATEPQANEEAREIVSSLAVQRLTEREASHLSALRLLLEGHWTKAAIVLDWHNMEYPHDLLAIQTGHLMDFYRANAQNLRDRLGRVLSKWTTDIPGYSILLGMHAFGLEETGNYGRAEETGRRAVDMEPLDCWAHHAVAHVMEMQGRAEDGIGWMITRYPHWSGDDNFFKVHNVWHQCLFYMDIGQTGKALALYDRSIRGTRSTVALDLVDASALLWRLDLAGAEVGDRWEELATCWDAHMEGSQYPFNDWHAVMAYVGADRQGSLVRTMNSLQALAKSESEVAGWARNLGIPLAKGFAAFGRGQYREAAEALYPTMFISNRFGGSHAQRDIISVTLTEAAIRGGMGSLAEAMASSRIDTRPRGAINQGLLSRSKV</sequence>
<comment type="caution">
    <text evidence="5">The sequence shown here is derived from an EMBL/GenBank/DDBJ whole genome shotgun (WGS) entry which is preliminary data.</text>
</comment>
<dbReference type="RefSeq" id="WP_275706057.1">
    <property type="nucleotide sequence ID" value="NZ_JANCMW010000005.1"/>
</dbReference>
<keyword evidence="3" id="KW-0677">Repeat</keyword>
<evidence type="ECO:0000256" key="3">
    <source>
        <dbReference type="ARBA" id="ARBA00022737"/>
    </source>
</evidence>
<dbReference type="PANTHER" id="PTHR16263">
    <property type="entry name" value="TETRATRICOPEPTIDE REPEAT PROTEIN 38"/>
    <property type="match status" value="1"/>
</dbReference>
<gene>
    <name evidence="5" type="ORF">NLU14_09800</name>
</gene>
<accession>A0ABT5YA28</accession>
<dbReference type="EMBL" id="JANCMW010000005">
    <property type="protein sequence ID" value="MDF0750526.1"/>
    <property type="molecule type" value="Genomic_DNA"/>
</dbReference>
<protein>
    <recommendedName>
        <fullName evidence="2">Tetratricopeptide repeat protein 38</fullName>
    </recommendedName>
</protein>
<evidence type="ECO:0000256" key="2">
    <source>
        <dbReference type="ARBA" id="ARBA00019992"/>
    </source>
</evidence>
<comment type="similarity">
    <text evidence="1">Belongs to the TTC38 family.</text>
</comment>
<keyword evidence="4" id="KW-0802">TPR repeat</keyword>
<name>A0ABT5YA28_9GAMM</name>
<dbReference type="InterPro" id="IPR033891">
    <property type="entry name" value="TTC38"/>
</dbReference>
<dbReference type="Gene3D" id="1.25.40.10">
    <property type="entry name" value="Tetratricopeptide repeat domain"/>
    <property type="match status" value="1"/>
</dbReference>